<feature type="region of interest" description="Disordered" evidence="1">
    <location>
        <begin position="717"/>
        <end position="736"/>
    </location>
</feature>
<evidence type="ECO:0000313" key="4">
    <source>
        <dbReference type="Proteomes" id="UP001595528"/>
    </source>
</evidence>
<keyword evidence="4" id="KW-1185">Reference proteome</keyword>
<protein>
    <submittedName>
        <fullName evidence="3">AsmA family protein</fullName>
    </submittedName>
</protein>
<accession>A0ABV7KXT7</accession>
<dbReference type="PANTHER" id="PTHR30441">
    <property type="entry name" value="DUF748 DOMAIN-CONTAINING PROTEIN"/>
    <property type="match status" value="1"/>
</dbReference>
<proteinExistence type="predicted"/>
<organism evidence="3 4">
    <name type="scientific">Marinibaculum pumilum</name>
    <dbReference type="NCBI Taxonomy" id="1766165"/>
    <lineage>
        <taxon>Bacteria</taxon>
        <taxon>Pseudomonadati</taxon>
        <taxon>Pseudomonadota</taxon>
        <taxon>Alphaproteobacteria</taxon>
        <taxon>Rhodospirillales</taxon>
        <taxon>Rhodospirillaceae</taxon>
        <taxon>Marinibaculum</taxon>
    </lineage>
</organism>
<dbReference type="PANTHER" id="PTHR30441:SF4">
    <property type="entry name" value="PROTEIN ASMA"/>
    <property type="match status" value="1"/>
</dbReference>
<reference evidence="4" key="1">
    <citation type="journal article" date="2019" name="Int. J. Syst. Evol. Microbiol.">
        <title>The Global Catalogue of Microorganisms (GCM) 10K type strain sequencing project: providing services to taxonomists for standard genome sequencing and annotation.</title>
        <authorList>
            <consortium name="The Broad Institute Genomics Platform"/>
            <consortium name="The Broad Institute Genome Sequencing Center for Infectious Disease"/>
            <person name="Wu L."/>
            <person name="Ma J."/>
        </authorList>
    </citation>
    <scope>NUCLEOTIDE SEQUENCE [LARGE SCALE GENOMIC DNA]</scope>
    <source>
        <strain evidence="4">KCTC 42964</strain>
    </source>
</reference>
<feature type="compositionally biased region" description="Low complexity" evidence="1">
    <location>
        <begin position="128"/>
        <end position="145"/>
    </location>
</feature>
<feature type="domain" description="AsmA" evidence="2">
    <location>
        <begin position="2"/>
        <end position="224"/>
    </location>
</feature>
<feature type="region of interest" description="Disordered" evidence="1">
    <location>
        <begin position="121"/>
        <end position="166"/>
    </location>
</feature>
<feature type="region of interest" description="Disordered" evidence="1">
    <location>
        <begin position="687"/>
        <end position="710"/>
    </location>
</feature>
<dbReference type="RefSeq" id="WP_379899364.1">
    <property type="nucleotide sequence ID" value="NZ_JBHRTR010000020.1"/>
</dbReference>
<dbReference type="Proteomes" id="UP001595528">
    <property type="component" value="Unassembled WGS sequence"/>
</dbReference>
<comment type="caution">
    <text evidence="3">The sequence shown here is derived from an EMBL/GenBank/DDBJ whole genome shotgun (WGS) entry which is preliminary data.</text>
</comment>
<evidence type="ECO:0000259" key="2">
    <source>
        <dbReference type="Pfam" id="PF05170"/>
    </source>
</evidence>
<evidence type="ECO:0000256" key="1">
    <source>
        <dbReference type="SAM" id="MobiDB-lite"/>
    </source>
</evidence>
<dbReference type="InterPro" id="IPR007844">
    <property type="entry name" value="AsmA"/>
</dbReference>
<feature type="compositionally biased region" description="Low complexity" evidence="1">
    <location>
        <begin position="365"/>
        <end position="397"/>
    </location>
</feature>
<feature type="region of interest" description="Disordered" evidence="1">
    <location>
        <begin position="365"/>
        <end position="407"/>
    </location>
</feature>
<dbReference type="EMBL" id="JBHRTR010000020">
    <property type="protein sequence ID" value="MFC3227203.1"/>
    <property type="molecule type" value="Genomic_DNA"/>
</dbReference>
<feature type="domain" description="AsmA" evidence="2">
    <location>
        <begin position="301"/>
        <end position="590"/>
    </location>
</feature>
<dbReference type="InterPro" id="IPR052894">
    <property type="entry name" value="AsmA-related"/>
</dbReference>
<sequence>MLKRILIVIAVLVVLAIAAVIAIPFLVPKDQVKALVTEEVHQATGRTLVLGGDLDVQLFPVLAVTVDEAAISNPPGMEGDLAQVTELIVELDWMSLLSRELRIQKFVLDRPQIALQVGADGRGNWEFEPPASTPGTPAAGTAAEGRPAEPAPSDTAPAPAEDMADGPDRELRELQLSGVEIRKGQVTYTDAAGESHRLEDLDLTLDMPGLAQPLDLSGKARVDGTDLAFEGRMGELRGLMQGDKVATRLALSSEPATLVLDGQLAAGAAQSFDGDIQLAVPSVPALLALAGQDAAAVPPSLANVDLKGRLSAVPQKLGLSGMTLALGEVTLTGDIVVEPQGDRPRIAADLKTGMLDLNAILPQGGAAAQPEAAPADAAGTAPQTQGGTPAPQASQPAPAAPGGGAAWPDTPIDVSALSMLDLDLSLVADGLRYRKFEASGLEFSVALRDRNLSADLSRLALYGGKGSAQVNVNARGGAPQFAVTADLDGIQAEPVLATLADFDRLAGTGNAKAALTSSGGTVRQAVANLAGNGAILFRDGAIKGINIGQILRSIGSGFQQPFYGPEQATDFSELSGSYSISGGVLTNRDLSMKSPLLRMDGAGTVSIIGKTVDYRAEPELVATAAGQGGADELDGLTVPLLIRGPLEDPAITPDIQGMTENFLKDPDAAIRQLKGLRQNLPGQLQQLLGNGAAPTGDAAQGASPTENPREAVEDAVKGVLGGGKNPGDALRGILNR</sequence>
<gene>
    <name evidence="3" type="ORF">ACFOGJ_08185</name>
</gene>
<dbReference type="Pfam" id="PF05170">
    <property type="entry name" value="AsmA"/>
    <property type="match status" value="2"/>
</dbReference>
<evidence type="ECO:0000313" key="3">
    <source>
        <dbReference type="EMBL" id="MFC3227203.1"/>
    </source>
</evidence>
<name>A0ABV7KXT7_9PROT</name>